<accession>A0A1S2LQ13</accession>
<comment type="subcellular location">
    <subcellularLocation>
        <location evidence="4">Cell membrane</location>
    </subcellularLocation>
    <subcellularLocation>
        <location evidence="1">Membrane</location>
        <topology evidence="1">Multi-pass membrane protein</topology>
    </subcellularLocation>
</comment>
<sequence>MGDINGVLKNLNIEDEVDLNSIDFKHTMEKIFADCSDLITRIVPLANGEEVFIYYFVGAINEELLESSVIRPLTSSNEELELEDLRYCIYSADMNELKTWKEVVNAILDSSVICHKSRGFPIQISLSSQQKRAIEEPTTEYQVYGPKIGFIEDMTSNLALMRQLIKDPRLKTKVYTVGTITHTNVSVMYFEGAAEQSMLEELERRIESVEIDNLLNIGQLNKQIVNAPLSVFPQVLLTERPDQVAFALTEGKVALFLDNSGQATIIPISVFDFYLPSGDRSFSSVWTIAFVRALRLFCMIIATAIPALYVALVAFHPELIPQTLAFAIAESRTQIPFPAAAEAFMMMLALDILVEASIRLPSFVGQTIGIVGGLIIGTAAVEAGLVSSLMVIVIALTAIASFVSPSWDFVASLRTVRYGLLIIAATFGLYGFALGFCVIFIHICHINSFSRPYVSPAMPIKYEEIKQVIQTYKSKI</sequence>
<dbReference type="PANTHER" id="PTHR22550:SF5">
    <property type="entry name" value="LEUCINE ZIPPER PROTEIN 4"/>
    <property type="match status" value="1"/>
</dbReference>
<evidence type="ECO:0000256" key="3">
    <source>
        <dbReference type="ARBA" id="ARBA00023136"/>
    </source>
</evidence>
<evidence type="ECO:0000256" key="1">
    <source>
        <dbReference type="ARBA" id="ARBA00004141"/>
    </source>
</evidence>
<evidence type="ECO:0000256" key="5">
    <source>
        <dbReference type="SAM" id="Phobius"/>
    </source>
</evidence>
<dbReference type="InterPro" id="IPR004995">
    <property type="entry name" value="Spore_Ger"/>
</dbReference>
<evidence type="ECO:0000313" key="7">
    <source>
        <dbReference type="Proteomes" id="UP000180098"/>
    </source>
</evidence>
<dbReference type="Pfam" id="PF03323">
    <property type="entry name" value="GerA"/>
    <property type="match status" value="1"/>
</dbReference>
<proteinExistence type="inferred from homology"/>
<dbReference type="RefSeq" id="WP_071312483.1">
    <property type="nucleotide sequence ID" value="NZ_MLQQ01000005.1"/>
</dbReference>
<keyword evidence="7" id="KW-1185">Reference proteome</keyword>
<comment type="caution">
    <text evidence="6">The sequence shown here is derived from an EMBL/GenBank/DDBJ whole genome shotgun (WGS) entry which is preliminary data.</text>
</comment>
<comment type="similarity">
    <text evidence="2 4">Belongs to the GerABKA family.</text>
</comment>
<feature type="transmembrane region" description="Helical" evidence="5">
    <location>
        <begin position="387"/>
        <end position="407"/>
    </location>
</feature>
<feature type="transmembrane region" description="Helical" evidence="5">
    <location>
        <begin position="363"/>
        <end position="381"/>
    </location>
</feature>
<keyword evidence="3 4" id="KW-0472">Membrane</keyword>
<dbReference type="EMBL" id="MLQQ01000005">
    <property type="protein sequence ID" value="OIJ14602.1"/>
    <property type="molecule type" value="Genomic_DNA"/>
</dbReference>
<dbReference type="PIRSF" id="PIRSF005690">
    <property type="entry name" value="GerBA"/>
    <property type="match status" value="1"/>
</dbReference>
<dbReference type="Proteomes" id="UP000180098">
    <property type="component" value="Unassembled WGS sequence"/>
</dbReference>
<evidence type="ECO:0000256" key="2">
    <source>
        <dbReference type="ARBA" id="ARBA00005278"/>
    </source>
</evidence>
<keyword evidence="5" id="KW-0812">Transmembrane</keyword>
<dbReference type="PANTHER" id="PTHR22550">
    <property type="entry name" value="SPORE GERMINATION PROTEIN"/>
    <property type="match status" value="1"/>
</dbReference>
<reference evidence="6 7" key="1">
    <citation type="submission" date="2016-10" db="EMBL/GenBank/DDBJ databases">
        <title>Draft genome sequences of four alkaliphilic bacteria belonging to the Anaerobacillus genus.</title>
        <authorList>
            <person name="Bassil N.M."/>
            <person name="Lloyd J.R."/>
        </authorList>
    </citation>
    <scope>NUCLEOTIDE SEQUENCE [LARGE SCALE GENOMIC DNA]</scope>
    <source>
        <strain evidence="6 7">DSM 15340</strain>
    </source>
</reference>
<evidence type="ECO:0000256" key="4">
    <source>
        <dbReference type="PIRNR" id="PIRNR005690"/>
    </source>
</evidence>
<organism evidence="6 7">
    <name type="scientific">Anaerobacillus arseniciselenatis</name>
    <dbReference type="NCBI Taxonomy" id="85682"/>
    <lineage>
        <taxon>Bacteria</taxon>
        <taxon>Bacillati</taxon>
        <taxon>Bacillota</taxon>
        <taxon>Bacilli</taxon>
        <taxon>Bacillales</taxon>
        <taxon>Bacillaceae</taxon>
        <taxon>Anaerobacillus</taxon>
    </lineage>
</organism>
<protein>
    <recommendedName>
        <fullName evidence="8">Spore germination protein</fullName>
    </recommendedName>
</protein>
<feature type="transmembrane region" description="Helical" evidence="5">
    <location>
        <begin position="419"/>
        <end position="443"/>
    </location>
</feature>
<keyword evidence="5" id="KW-1133">Transmembrane helix</keyword>
<gene>
    <name evidence="6" type="ORF">BKP35_06015</name>
</gene>
<dbReference type="InterPro" id="IPR050768">
    <property type="entry name" value="UPF0353/GerABKA_families"/>
</dbReference>
<dbReference type="GO" id="GO:0009847">
    <property type="term" value="P:spore germination"/>
    <property type="evidence" value="ECO:0007669"/>
    <property type="project" value="UniProtKB-UniRule"/>
</dbReference>
<feature type="transmembrane region" description="Helical" evidence="5">
    <location>
        <begin position="293"/>
        <end position="315"/>
    </location>
</feature>
<dbReference type="AlphaFoldDB" id="A0A1S2LQ13"/>
<evidence type="ECO:0008006" key="8">
    <source>
        <dbReference type="Google" id="ProtNLM"/>
    </source>
</evidence>
<name>A0A1S2LQ13_9BACI</name>
<dbReference type="GO" id="GO:0005886">
    <property type="term" value="C:plasma membrane"/>
    <property type="evidence" value="ECO:0007669"/>
    <property type="project" value="UniProtKB-SubCell"/>
</dbReference>
<evidence type="ECO:0000313" key="6">
    <source>
        <dbReference type="EMBL" id="OIJ14602.1"/>
    </source>
</evidence>